<dbReference type="EMBL" id="CP002017">
    <property type="protein sequence ID" value="ADG05889.1"/>
    <property type="molecule type" value="Genomic_DNA"/>
</dbReference>
<dbReference type="AlphaFoldDB" id="D5WXG8"/>
<dbReference type="eggNOG" id="ENOG502ZGUZ">
    <property type="taxonomic scope" value="Bacteria"/>
</dbReference>
<accession>D5WXG8</accession>
<evidence type="ECO:0000313" key="1">
    <source>
        <dbReference type="EMBL" id="ADG05889.1"/>
    </source>
</evidence>
<keyword evidence="2" id="KW-1185">Reference proteome</keyword>
<dbReference type="HOGENOM" id="CLU_2479304_0_0_9"/>
<dbReference type="Proteomes" id="UP000002368">
    <property type="component" value="Chromosome"/>
</dbReference>
<organism evidence="1 2">
    <name type="scientific">Kyrpidia tusciae (strain DSM 2912 / NBRC 15312 / T2)</name>
    <name type="common">Bacillus tusciae</name>
    <dbReference type="NCBI Taxonomy" id="562970"/>
    <lineage>
        <taxon>Bacteria</taxon>
        <taxon>Bacillati</taxon>
        <taxon>Bacillota</taxon>
        <taxon>Bacilli</taxon>
        <taxon>Bacillales</taxon>
        <taxon>Alicyclobacillaceae</taxon>
        <taxon>Kyrpidia</taxon>
    </lineage>
</organism>
<proteinExistence type="predicted"/>
<reference evidence="1 2" key="1">
    <citation type="journal article" date="2011" name="Stand. Genomic Sci.">
        <title>Complete genome sequence of the thermophilic, hydrogen-oxidizing Bacillus tusciae type strain (T2) and reclassification in the new genus, Kyrpidia gen. nov. as Kyrpidia tusciae comb. nov. and emendation of the family Alicyclobacillaceae da Costa and Rainey, 2010.</title>
        <authorList>
            <person name="Klenk H.P."/>
            <person name="Lapidus A."/>
            <person name="Chertkov O."/>
            <person name="Copeland A."/>
            <person name="Del Rio T.G."/>
            <person name="Nolan M."/>
            <person name="Lucas S."/>
            <person name="Chen F."/>
            <person name="Tice H."/>
            <person name="Cheng J.F."/>
            <person name="Han C."/>
            <person name="Bruce D."/>
            <person name="Goodwin L."/>
            <person name="Pitluck S."/>
            <person name="Pati A."/>
            <person name="Ivanova N."/>
            <person name="Mavromatis K."/>
            <person name="Daum C."/>
            <person name="Chen A."/>
            <person name="Palaniappan K."/>
            <person name="Chang Y.J."/>
            <person name="Land M."/>
            <person name="Hauser L."/>
            <person name="Jeffries C.D."/>
            <person name="Detter J.C."/>
            <person name="Rohde M."/>
            <person name="Abt B."/>
            <person name="Pukall R."/>
            <person name="Goker M."/>
            <person name="Bristow J."/>
            <person name="Markowitz V."/>
            <person name="Hugenholtz P."/>
            <person name="Eisen J.A."/>
        </authorList>
    </citation>
    <scope>NUCLEOTIDE SEQUENCE [LARGE SCALE GENOMIC DNA]</scope>
    <source>
        <strain evidence="1 2">DSM 2912</strain>
    </source>
</reference>
<protein>
    <submittedName>
        <fullName evidence="1">Uncharacterized protein</fullName>
    </submittedName>
</protein>
<gene>
    <name evidence="1" type="ordered locus">Btus_1158</name>
</gene>
<sequence>MKSCRACGGKVRVMSKEQEIIRQWIEEMKANAKEHIQRKSRDPADEFESGAVSAYYEMISSLQNLLKRFGLELQEYVLDFDPDRELL</sequence>
<name>D5WXG8_KYRT2</name>
<dbReference type="KEGG" id="bts:Btus_1158"/>
<evidence type="ECO:0000313" key="2">
    <source>
        <dbReference type="Proteomes" id="UP000002368"/>
    </source>
</evidence>